<dbReference type="AlphaFoldDB" id="A0A1S1HP12"/>
<protein>
    <recommendedName>
        <fullName evidence="3">Fumarase D</fullName>
    </recommendedName>
</protein>
<organism evidence="1 2">
    <name type="scientific">Providencia stuartii</name>
    <dbReference type="NCBI Taxonomy" id="588"/>
    <lineage>
        <taxon>Bacteria</taxon>
        <taxon>Pseudomonadati</taxon>
        <taxon>Pseudomonadota</taxon>
        <taxon>Gammaproteobacteria</taxon>
        <taxon>Enterobacterales</taxon>
        <taxon>Morganellaceae</taxon>
        <taxon>Providencia</taxon>
    </lineage>
</organism>
<reference evidence="1 2" key="1">
    <citation type="submission" date="2016-03" db="EMBL/GenBank/DDBJ databases">
        <title>Genome sequence of Providencia stuartii strain, isolated from the salivary glands of larval Lucilia sericata.</title>
        <authorList>
            <person name="Yuan Y."/>
            <person name="Zhang Y."/>
            <person name="Fu S."/>
            <person name="Crippen T.L."/>
            <person name="Visi D."/>
            <person name="Benbow M.E."/>
            <person name="Allen M."/>
            <person name="Tomberlin J.K."/>
            <person name="Sze S.-H."/>
            <person name="Tarone A.M."/>
        </authorList>
    </citation>
    <scope>NUCLEOTIDE SEQUENCE [LARGE SCALE GENOMIC DNA]</scope>
    <source>
        <strain evidence="1 2">Crippen</strain>
    </source>
</reference>
<dbReference type="Proteomes" id="UP000179588">
    <property type="component" value="Unassembled WGS sequence"/>
</dbReference>
<sequence>MNLDDEKVVKVVMEVGSAVFRLLDNTDTITKEMIIDELERYRKEVTNTLHKGALRDAAQVVRSMGKIG</sequence>
<keyword evidence="2" id="KW-1185">Reference proteome</keyword>
<comment type="caution">
    <text evidence="1">The sequence shown here is derived from an EMBL/GenBank/DDBJ whole genome shotgun (WGS) entry which is preliminary data.</text>
</comment>
<evidence type="ECO:0008006" key="3">
    <source>
        <dbReference type="Google" id="ProtNLM"/>
    </source>
</evidence>
<evidence type="ECO:0000313" key="1">
    <source>
        <dbReference type="EMBL" id="OHT23136.1"/>
    </source>
</evidence>
<evidence type="ECO:0000313" key="2">
    <source>
        <dbReference type="Proteomes" id="UP000179588"/>
    </source>
</evidence>
<name>A0A1S1HP12_PROST</name>
<proteinExistence type="predicted"/>
<dbReference type="EMBL" id="LVIE01000190">
    <property type="protein sequence ID" value="OHT23136.1"/>
    <property type="molecule type" value="Genomic_DNA"/>
</dbReference>
<accession>A0A1S1HP12</accession>
<gene>
    <name evidence="1" type="ORF">A3Q29_06810</name>
</gene>